<reference evidence="2" key="1">
    <citation type="submission" date="2015-09" db="EMBL/GenBank/DDBJ databases">
        <authorList>
            <person name="Shao Z."/>
            <person name="Wang L."/>
        </authorList>
    </citation>
    <scope>NUCLEOTIDE SEQUENCE [LARGE SCALE GENOMIC DNA]</scope>
    <source>
        <strain evidence="2">F13-1</strain>
    </source>
</reference>
<name>A0A231MVF8_9GAMM</name>
<dbReference type="RefSeq" id="WP_094040775.1">
    <property type="nucleotide sequence ID" value="NZ_CP012621.1"/>
</dbReference>
<organism evidence="1 2">
    <name type="scientific">Zobellella denitrificans</name>
    <dbReference type="NCBI Taxonomy" id="347534"/>
    <lineage>
        <taxon>Bacteria</taxon>
        <taxon>Pseudomonadati</taxon>
        <taxon>Pseudomonadota</taxon>
        <taxon>Gammaproteobacteria</taxon>
        <taxon>Aeromonadales</taxon>
        <taxon>Aeromonadaceae</taxon>
        <taxon>Zobellella</taxon>
    </lineage>
</organism>
<proteinExistence type="predicted"/>
<dbReference type="Proteomes" id="UP000217763">
    <property type="component" value="Chromosome"/>
</dbReference>
<protein>
    <submittedName>
        <fullName evidence="1">Uncharacterized protein</fullName>
    </submittedName>
</protein>
<sequence>MAKYSEATKDAWDELQDKRAKLKEACDHYDRKVQEFREEACSLDEVTRAFDDKQQASQDHAEAFHRLFKA</sequence>
<dbReference type="OrthoDB" id="5600965at2"/>
<gene>
    <name evidence="1" type="ORF">AN401_12305</name>
</gene>
<dbReference type="AlphaFoldDB" id="A0A231MVF8"/>
<evidence type="ECO:0000313" key="1">
    <source>
        <dbReference type="EMBL" id="ATG74537.1"/>
    </source>
</evidence>
<dbReference type="KEGG" id="zdf:AN401_12305"/>
<evidence type="ECO:0000313" key="2">
    <source>
        <dbReference type="Proteomes" id="UP000217763"/>
    </source>
</evidence>
<accession>A0A231MVF8</accession>
<dbReference type="EMBL" id="CP012621">
    <property type="protein sequence ID" value="ATG74537.1"/>
    <property type="molecule type" value="Genomic_DNA"/>
</dbReference>
<keyword evidence="2" id="KW-1185">Reference proteome</keyword>